<feature type="compositionally biased region" description="Basic and acidic residues" evidence="1">
    <location>
        <begin position="328"/>
        <end position="341"/>
    </location>
</feature>
<gene>
    <name evidence="2" type="ORF">SDC9_112170</name>
</gene>
<evidence type="ECO:0000313" key="2">
    <source>
        <dbReference type="EMBL" id="MPM65275.1"/>
    </source>
</evidence>
<feature type="compositionally biased region" description="Low complexity" evidence="1">
    <location>
        <begin position="122"/>
        <end position="131"/>
    </location>
</feature>
<accession>A0A645BIQ9</accession>
<feature type="compositionally biased region" description="Gly residues" evidence="1">
    <location>
        <begin position="240"/>
        <end position="254"/>
    </location>
</feature>
<feature type="region of interest" description="Disordered" evidence="1">
    <location>
        <begin position="108"/>
        <end position="168"/>
    </location>
</feature>
<dbReference type="AlphaFoldDB" id="A0A645BIQ9"/>
<feature type="region of interest" description="Disordered" evidence="1">
    <location>
        <begin position="223"/>
        <end position="349"/>
    </location>
</feature>
<organism evidence="2">
    <name type="scientific">bioreactor metagenome</name>
    <dbReference type="NCBI Taxonomy" id="1076179"/>
    <lineage>
        <taxon>unclassified sequences</taxon>
        <taxon>metagenomes</taxon>
        <taxon>ecological metagenomes</taxon>
    </lineage>
</organism>
<feature type="region of interest" description="Disordered" evidence="1">
    <location>
        <begin position="1"/>
        <end position="33"/>
    </location>
</feature>
<evidence type="ECO:0000256" key="1">
    <source>
        <dbReference type="SAM" id="MobiDB-lite"/>
    </source>
</evidence>
<reference evidence="2" key="1">
    <citation type="submission" date="2019-08" db="EMBL/GenBank/DDBJ databases">
        <authorList>
            <person name="Kucharzyk K."/>
            <person name="Murdoch R.W."/>
            <person name="Higgins S."/>
            <person name="Loffler F."/>
        </authorList>
    </citation>
    <scope>NUCLEOTIDE SEQUENCE</scope>
</reference>
<feature type="compositionally biased region" description="Gly residues" evidence="1">
    <location>
        <begin position="279"/>
        <end position="291"/>
    </location>
</feature>
<sequence>MLDAEAYGPVEGERAAGDRPATGEPRDTVADLDLERPELVVAVVTAGGGHRIRDQDEPAGLEPGDVADDRGVQVHAVGDDLDDHLRSLQQRHDQAGLAVMDRAFGIEQVSGDPRPGVDREVGVGVRRVGVPRGDDDTGLDEVTDSGLAAEPFDGQRDHPDRALPGGEQPVEVTAQRIGEQVGVVGPAMQLGQPGPLQVDAHQFPVADQWGQRADLSLQHLEGVGHQRGHRRRRPVREVGGQRGPGRVGAVGVGGPAAAVRVHVDEPGNEDPVPQVDDLGGPGSGAGPGSSGHTGRSGDRTGRTGRQRPGADLDDPLALDAHPAVVERLGGEHPGRAEDRGHSCHPGFSA</sequence>
<feature type="compositionally biased region" description="Basic and acidic residues" evidence="1">
    <location>
        <begin position="24"/>
        <end position="33"/>
    </location>
</feature>
<protein>
    <submittedName>
        <fullName evidence="2">Uncharacterized protein</fullName>
    </submittedName>
</protein>
<dbReference type="EMBL" id="VSSQ01020429">
    <property type="protein sequence ID" value="MPM65275.1"/>
    <property type="molecule type" value="Genomic_DNA"/>
</dbReference>
<proteinExistence type="predicted"/>
<comment type="caution">
    <text evidence="2">The sequence shown here is derived from an EMBL/GenBank/DDBJ whole genome shotgun (WGS) entry which is preliminary data.</text>
</comment>
<name>A0A645BIQ9_9ZZZZ</name>
<feature type="region of interest" description="Disordered" evidence="1">
    <location>
        <begin position="48"/>
        <end position="67"/>
    </location>
</feature>